<feature type="non-terminal residue" evidence="1">
    <location>
        <position position="85"/>
    </location>
</feature>
<organism evidence="1 2">
    <name type="scientific">Streptomyces benahoarensis</name>
    <dbReference type="NCBI Taxonomy" id="2595054"/>
    <lineage>
        <taxon>Bacteria</taxon>
        <taxon>Bacillati</taxon>
        <taxon>Actinomycetota</taxon>
        <taxon>Actinomycetes</taxon>
        <taxon>Kitasatosporales</taxon>
        <taxon>Streptomycetaceae</taxon>
        <taxon>Streptomyces</taxon>
    </lineage>
</organism>
<gene>
    <name evidence="1" type="ORF">FNZ23_30810</name>
</gene>
<name>A0A553XGZ0_9ACTN</name>
<keyword evidence="2" id="KW-1185">Reference proteome</keyword>
<evidence type="ECO:0000313" key="2">
    <source>
        <dbReference type="Proteomes" id="UP000320888"/>
    </source>
</evidence>
<dbReference type="EMBL" id="VKLS01000952">
    <property type="protein sequence ID" value="TSB16092.1"/>
    <property type="molecule type" value="Genomic_DNA"/>
</dbReference>
<accession>A0A553XGZ0</accession>
<sequence length="85" mass="8991">MIRIVTRARLAALEAASESAHAHSTKVQAAADEAASCHVRSVQRLSTALAKARDDAADHQNDAEIVREILTDAEGELADARTTVA</sequence>
<dbReference type="AlphaFoldDB" id="A0A553XGZ0"/>
<proteinExistence type="predicted"/>
<dbReference type="Proteomes" id="UP000320888">
    <property type="component" value="Unassembled WGS sequence"/>
</dbReference>
<protein>
    <submittedName>
        <fullName evidence="1">Uncharacterized protein</fullName>
    </submittedName>
</protein>
<comment type="caution">
    <text evidence="1">The sequence shown here is derived from an EMBL/GenBank/DDBJ whole genome shotgun (WGS) entry which is preliminary data.</text>
</comment>
<evidence type="ECO:0000313" key="1">
    <source>
        <dbReference type="EMBL" id="TSB16092.1"/>
    </source>
</evidence>
<reference evidence="1 2" key="1">
    <citation type="submission" date="2019-07" db="EMBL/GenBank/DDBJ databases">
        <title>Draft genome for Streptomyces benahoarensis MZ03-48.</title>
        <authorList>
            <person name="Gonzalez-Pimentel J.L."/>
        </authorList>
    </citation>
    <scope>NUCLEOTIDE SEQUENCE [LARGE SCALE GENOMIC DNA]</scope>
    <source>
        <strain evidence="1 2">MZ03-48</strain>
    </source>
</reference>